<name>A0A291H100_9MICO</name>
<dbReference type="EMBL" id="CP023564">
    <property type="protein sequence ID" value="ATG56072.1"/>
    <property type="molecule type" value="Genomic_DNA"/>
</dbReference>
<feature type="domain" description="OmpR/PhoB-type" evidence="5">
    <location>
        <begin position="128"/>
        <end position="225"/>
    </location>
</feature>
<evidence type="ECO:0000259" key="4">
    <source>
        <dbReference type="PROSITE" id="PS50110"/>
    </source>
</evidence>
<dbReference type="AlphaFoldDB" id="A0A291H100"/>
<dbReference type="RefSeq" id="WP_096800532.1">
    <property type="nucleotide sequence ID" value="NZ_CP023564.1"/>
</dbReference>
<dbReference type="InterPro" id="IPR001789">
    <property type="entry name" value="Sig_transdc_resp-reg_receiver"/>
</dbReference>
<evidence type="ECO:0000256" key="2">
    <source>
        <dbReference type="PROSITE-ProRule" id="PRU00169"/>
    </source>
</evidence>
<dbReference type="InterPro" id="IPR011006">
    <property type="entry name" value="CheY-like_superfamily"/>
</dbReference>
<dbReference type="CDD" id="cd00383">
    <property type="entry name" value="trans_reg_C"/>
    <property type="match status" value="1"/>
</dbReference>
<dbReference type="GO" id="GO:0000976">
    <property type="term" value="F:transcription cis-regulatory region binding"/>
    <property type="evidence" value="ECO:0007669"/>
    <property type="project" value="TreeGrafter"/>
</dbReference>
<proteinExistence type="predicted"/>
<dbReference type="SUPFAM" id="SSF52172">
    <property type="entry name" value="CheY-like"/>
    <property type="match status" value="1"/>
</dbReference>
<dbReference type="Gene3D" id="1.10.10.10">
    <property type="entry name" value="Winged helix-like DNA-binding domain superfamily/Winged helix DNA-binding domain"/>
    <property type="match status" value="1"/>
</dbReference>
<dbReference type="Pfam" id="PF00072">
    <property type="entry name" value="Response_reg"/>
    <property type="match status" value="1"/>
</dbReference>
<dbReference type="InterPro" id="IPR036388">
    <property type="entry name" value="WH-like_DNA-bd_sf"/>
</dbReference>
<keyword evidence="2" id="KW-0597">Phosphoprotein</keyword>
<dbReference type="InterPro" id="IPR001867">
    <property type="entry name" value="OmpR/PhoB-type_DNA-bd"/>
</dbReference>
<dbReference type="GO" id="GO:0000156">
    <property type="term" value="F:phosphorelay response regulator activity"/>
    <property type="evidence" value="ECO:0007669"/>
    <property type="project" value="TreeGrafter"/>
</dbReference>
<dbReference type="GO" id="GO:0032993">
    <property type="term" value="C:protein-DNA complex"/>
    <property type="evidence" value="ECO:0007669"/>
    <property type="project" value="TreeGrafter"/>
</dbReference>
<dbReference type="SUPFAM" id="SSF46894">
    <property type="entry name" value="C-terminal effector domain of the bipartite response regulators"/>
    <property type="match status" value="1"/>
</dbReference>
<dbReference type="PANTHER" id="PTHR48111">
    <property type="entry name" value="REGULATOR OF RPOS"/>
    <property type="match status" value="1"/>
</dbReference>
<feature type="domain" description="Response regulatory" evidence="4">
    <location>
        <begin position="2"/>
        <end position="116"/>
    </location>
</feature>
<dbReference type="GO" id="GO:0005829">
    <property type="term" value="C:cytosol"/>
    <property type="evidence" value="ECO:0007669"/>
    <property type="project" value="TreeGrafter"/>
</dbReference>
<dbReference type="PROSITE" id="PS50110">
    <property type="entry name" value="RESPONSE_REGULATORY"/>
    <property type="match status" value="1"/>
</dbReference>
<dbReference type="PANTHER" id="PTHR48111:SF38">
    <property type="entry name" value="TWO-COMPONENT RESPONSE REGULATOR"/>
    <property type="match status" value="1"/>
</dbReference>
<dbReference type="Proteomes" id="UP000217889">
    <property type="component" value="Chromosome"/>
</dbReference>
<dbReference type="KEGG" id="bgg:CFK41_15760"/>
<evidence type="ECO:0000313" key="7">
    <source>
        <dbReference type="Proteomes" id="UP000217889"/>
    </source>
</evidence>
<evidence type="ECO:0000259" key="5">
    <source>
        <dbReference type="PROSITE" id="PS51755"/>
    </source>
</evidence>
<keyword evidence="7" id="KW-1185">Reference proteome</keyword>
<evidence type="ECO:0000313" key="6">
    <source>
        <dbReference type="EMBL" id="ATG56072.1"/>
    </source>
</evidence>
<gene>
    <name evidence="6" type="ORF">CFK41_15760</name>
</gene>
<evidence type="ECO:0000256" key="1">
    <source>
        <dbReference type="ARBA" id="ARBA00023125"/>
    </source>
</evidence>
<dbReference type="InterPro" id="IPR016032">
    <property type="entry name" value="Sig_transdc_resp-reg_C-effctor"/>
</dbReference>
<dbReference type="SMART" id="SM00862">
    <property type="entry name" value="Trans_reg_C"/>
    <property type="match status" value="1"/>
</dbReference>
<feature type="modified residue" description="4-aspartylphosphate" evidence="2">
    <location>
        <position position="51"/>
    </location>
</feature>
<dbReference type="Gene3D" id="3.40.50.2300">
    <property type="match status" value="1"/>
</dbReference>
<dbReference type="PROSITE" id="PS51755">
    <property type="entry name" value="OMPR_PHOB"/>
    <property type="match status" value="1"/>
</dbReference>
<keyword evidence="1 3" id="KW-0238">DNA-binding</keyword>
<sequence>MRILIAEDEARIARFMERGLKANGFASTVVEDGIAALDLASGGDFDLLILDVGLPRMDGFQVLGALRAMDVQIPILMVTARTGVDDTVQGLEGGANDYIAKPFRFEELLARVKLRAREATAGAGSVSADVLTLGDLSLDLRTRIATCTGEDPRSVELSSREFTMARVFLENPNQVLTRDLLLSKVWGYDYDGASNVVDVYVGYLRSKLGAPRLVTVRGAGYKIVDPAA</sequence>
<organism evidence="6 7">
    <name type="scientific">Brachybacterium ginsengisoli</name>
    <dbReference type="NCBI Taxonomy" id="1331682"/>
    <lineage>
        <taxon>Bacteria</taxon>
        <taxon>Bacillati</taxon>
        <taxon>Actinomycetota</taxon>
        <taxon>Actinomycetes</taxon>
        <taxon>Micrococcales</taxon>
        <taxon>Dermabacteraceae</taxon>
        <taxon>Brachybacterium</taxon>
    </lineage>
</organism>
<dbReference type="SMART" id="SM00448">
    <property type="entry name" value="REC"/>
    <property type="match status" value="1"/>
</dbReference>
<reference evidence="6 7" key="1">
    <citation type="journal article" date="2014" name="Int. J. Syst. Evol. Microbiol.">
        <title>Brachybacterium ginsengisoli sp. nov., isolated from soil of a ginseng field.</title>
        <authorList>
            <person name="Hoang V.A."/>
            <person name="Kim Y.J."/>
            <person name="Nguyen N.L."/>
            <person name="Yang D.C."/>
        </authorList>
    </citation>
    <scope>NUCLEOTIDE SEQUENCE [LARGE SCALE GENOMIC DNA]</scope>
    <source>
        <strain evidence="6 7">DCY80</strain>
    </source>
</reference>
<dbReference type="Pfam" id="PF00486">
    <property type="entry name" value="Trans_reg_C"/>
    <property type="match status" value="1"/>
</dbReference>
<dbReference type="GO" id="GO:0006355">
    <property type="term" value="P:regulation of DNA-templated transcription"/>
    <property type="evidence" value="ECO:0007669"/>
    <property type="project" value="InterPro"/>
</dbReference>
<accession>A0A291H100</accession>
<feature type="DNA-binding region" description="OmpR/PhoB-type" evidence="3">
    <location>
        <begin position="128"/>
        <end position="225"/>
    </location>
</feature>
<evidence type="ECO:0000256" key="3">
    <source>
        <dbReference type="PROSITE-ProRule" id="PRU01091"/>
    </source>
</evidence>
<dbReference type="OrthoDB" id="162434at2"/>
<dbReference type="InterPro" id="IPR039420">
    <property type="entry name" value="WalR-like"/>
</dbReference>
<protein>
    <submittedName>
        <fullName evidence="6">DNA-binding response regulator</fullName>
    </submittedName>
</protein>